<dbReference type="AlphaFoldDB" id="A0A433SF74"/>
<keyword evidence="1" id="KW-0472">Membrane</keyword>
<feature type="transmembrane region" description="Helical" evidence="1">
    <location>
        <begin position="48"/>
        <end position="65"/>
    </location>
</feature>
<gene>
    <name evidence="2" type="ORF">CUZ56_01291</name>
</gene>
<protein>
    <submittedName>
        <fullName evidence="2">Uncharacterized protein</fullName>
    </submittedName>
</protein>
<comment type="caution">
    <text evidence="2">The sequence shown here is derived from an EMBL/GenBank/DDBJ whole genome shotgun (WGS) entry which is preliminary data.</text>
</comment>
<sequence>MHTLQPFSKGRVFLLGFIIIGLLSSYPLALYLPVWFSWENGPIENTQAGILLAGLVLALCFAVRAKNKTQRWFWIMVMPFWLIMFARELGWGAVFLPPLYVDPVSGPIYSSSLQLGYKPVVYPVAGVLLLVSAAVFLLTRQYQSLVKIWRCGVFPWLELLLVVVGAVLSTIAEGHGGVALNLGDGILQLLEELSELWAYAALFAAQLRVSQGSWHG</sequence>
<feature type="transmembrane region" description="Helical" evidence="1">
    <location>
        <begin position="72"/>
        <end position="100"/>
    </location>
</feature>
<evidence type="ECO:0000313" key="2">
    <source>
        <dbReference type="EMBL" id="RUS67346.1"/>
    </source>
</evidence>
<feature type="transmembrane region" description="Helical" evidence="1">
    <location>
        <begin position="120"/>
        <end position="139"/>
    </location>
</feature>
<evidence type="ECO:0000313" key="3">
    <source>
        <dbReference type="Proteomes" id="UP000286947"/>
    </source>
</evidence>
<name>A0A433SF74_9BURK</name>
<keyword evidence="1" id="KW-1133">Transmembrane helix</keyword>
<keyword evidence="1" id="KW-0812">Transmembrane</keyword>
<reference evidence="2 3" key="1">
    <citation type="submission" date="2018-01" db="EMBL/GenBank/DDBJ databases">
        <title>Saezia sanguinis gen. nov., sp. nov., in the order Burkholderiales isolated from human blood.</title>
        <authorList>
            <person name="Medina-Pascual M.J."/>
            <person name="Valdezate S."/>
            <person name="Monzon S."/>
            <person name="Cuesta I."/>
            <person name="Carrasco G."/>
            <person name="Villalon P."/>
            <person name="Saez-Nieto J.A."/>
        </authorList>
    </citation>
    <scope>NUCLEOTIDE SEQUENCE [LARGE SCALE GENOMIC DNA]</scope>
    <source>
        <strain evidence="2 3">CNM695-12</strain>
    </source>
</reference>
<dbReference type="EMBL" id="PQSP01000002">
    <property type="protein sequence ID" value="RUS67346.1"/>
    <property type="molecule type" value="Genomic_DNA"/>
</dbReference>
<evidence type="ECO:0000256" key="1">
    <source>
        <dbReference type="SAM" id="Phobius"/>
    </source>
</evidence>
<organism evidence="2 3">
    <name type="scientific">Saezia sanguinis</name>
    <dbReference type="NCBI Taxonomy" id="1965230"/>
    <lineage>
        <taxon>Bacteria</taxon>
        <taxon>Pseudomonadati</taxon>
        <taxon>Pseudomonadota</taxon>
        <taxon>Betaproteobacteria</taxon>
        <taxon>Burkholderiales</taxon>
        <taxon>Saeziaceae</taxon>
        <taxon>Saezia</taxon>
    </lineage>
</organism>
<dbReference type="RefSeq" id="WP_126979307.1">
    <property type="nucleotide sequence ID" value="NZ_PQSP01000002.1"/>
</dbReference>
<accession>A0A433SF74</accession>
<feature type="transmembrane region" description="Helical" evidence="1">
    <location>
        <begin position="12"/>
        <end position="36"/>
    </location>
</feature>
<dbReference type="OrthoDB" id="1679451at2"/>
<proteinExistence type="predicted"/>
<keyword evidence="3" id="KW-1185">Reference proteome</keyword>
<feature type="transmembrane region" description="Helical" evidence="1">
    <location>
        <begin position="151"/>
        <end position="172"/>
    </location>
</feature>
<dbReference type="Proteomes" id="UP000286947">
    <property type="component" value="Unassembled WGS sequence"/>
</dbReference>